<reference evidence="2 3" key="2">
    <citation type="journal article" date="2015" name="Appl. Environ. Microbiol.">
        <title>Paenibacillus larvae-Directed Bacteriophage HB10c2 and Its Application in American Foulbrood-Affected Honey Bee Larvae.</title>
        <authorList>
            <person name="Beims H."/>
            <person name="Wittmann J."/>
            <person name="Bunk B."/>
            <person name="Sproer C."/>
            <person name="Rohde C."/>
            <person name="Gunther G."/>
            <person name="Rohde M."/>
            <person name="von der Ohe W."/>
            <person name="Steinert M."/>
        </authorList>
    </citation>
    <scope>NUCLEOTIDE SEQUENCE [LARGE SCALE GENOMIC DNA]</scope>
</reference>
<evidence type="ECO:0000313" key="2">
    <source>
        <dbReference type="EMBL" id="AJD83028.1"/>
    </source>
</evidence>
<protein>
    <recommendedName>
        <fullName evidence="1">Gp28/Gp37-like domain-containing protein</fullName>
    </recommendedName>
</protein>
<reference evidence="3" key="1">
    <citation type="submission" date="2014-11" db="EMBL/GenBank/DDBJ databases">
        <authorList>
            <person name="Beims H."/>
            <person name="Wittmann J."/>
            <person name="Bunk B."/>
            <person name="Sproer C."/>
            <person name="Rohde C."/>
            <person name="Rohde M."/>
            <person name="von der Ohe W."/>
            <person name="Steinert M."/>
        </authorList>
    </citation>
    <scope>NUCLEOTIDE SEQUENCE [LARGE SCALE GENOMIC DNA]</scope>
</reference>
<dbReference type="OrthoDB" id="3033at10239"/>
<name>A0A0B5A2A9_9CAUD</name>
<sequence>MEPIRLIDTDFNLLGEVDAYTSLQWIRRWHRPGEVELHIHPFMQNADKLQEDVILFKASRPQEAAMIKYREITMGEDGEEELIIKGSMLANLIGRRITYPPEGKAYDYMNAPIETIVKQIVKHNCINSVDRERSIPGFICAPDQGRGEKIQFQTRYKPLAEEVEKLSLMSQMGWEVSLDIENRWYVFDMLTGRNLTADQDIRPPAIFSTDYDNIESQSYISSAIGHKNIAVVAGQGEGEDRKIVTVGTSTGLNRHEMFVDARDVGTQEEGSEPLSEEQIRKMLADRGHEKLSEVKRVASLEAKILTKSNLTYRKDYDLGDVVTVLNRQWGLTMNTRITEAVEVYEPGGIRVDVIFGNSIPTLAEAVRQKLRS</sequence>
<dbReference type="Proteomes" id="UP000031725">
    <property type="component" value="Segment"/>
</dbReference>
<feature type="domain" description="Gp28/Gp37-like" evidence="1">
    <location>
        <begin position="4"/>
        <end position="357"/>
    </location>
</feature>
<dbReference type="KEGG" id="vg:26622489"/>
<organism evidence="2 3">
    <name type="scientific">Paenibacillus phage HB10c2</name>
    <dbReference type="NCBI Taxonomy" id="1589749"/>
    <lineage>
        <taxon>Viruses</taxon>
        <taxon>Duplodnaviria</taxon>
        <taxon>Heunggongvirae</taxon>
        <taxon>Uroviricota</taxon>
        <taxon>Caudoviricetes</taxon>
        <taxon>Fernvirus</taxon>
        <taxon>Fernvirus Hb10c2</taxon>
    </lineage>
</organism>
<evidence type="ECO:0000259" key="1">
    <source>
        <dbReference type="Pfam" id="PF14594"/>
    </source>
</evidence>
<dbReference type="InterPro" id="IPR029432">
    <property type="entry name" value="Gp28/Gp37-like_dom"/>
</dbReference>
<dbReference type="RefSeq" id="YP_009195206.1">
    <property type="nucleotide sequence ID" value="NC_028758.1"/>
</dbReference>
<accession>A0A0B5A2A9</accession>
<proteinExistence type="predicted"/>
<gene>
    <name evidence="2" type="ORF">HB_00016</name>
</gene>
<evidence type="ECO:0000313" key="3">
    <source>
        <dbReference type="Proteomes" id="UP000031725"/>
    </source>
</evidence>
<keyword evidence="3" id="KW-1185">Reference proteome</keyword>
<dbReference type="Pfam" id="PF14594">
    <property type="entry name" value="Sipho_Gp37"/>
    <property type="match status" value="1"/>
</dbReference>
<dbReference type="EMBL" id="KP202972">
    <property type="protein sequence ID" value="AJD83028.1"/>
    <property type="molecule type" value="Genomic_DNA"/>
</dbReference>
<dbReference type="GeneID" id="26622489"/>